<sequence length="227" mass="26411">MKSLTTKQLTTIFIMMLLIVFAELTIFNNGGAFFLIIGAFLLYKSFVKEKKLYFWLGAFFIFLAIITIWSLRFFIVCVIIYILFKHLTKHHKEVTILAKDFELGTVQKNDFLHTSSIPMENYKWQDIQIQNFLGDYTIDVTETILPAGTSVITIRQGIGKIKIILPYEIPFRIQYSALIGEAKLLHYSPKRLWNERLVFEDGDPNEAKRKLVIHVATWLGDVEVIRK</sequence>
<evidence type="ECO:0000256" key="1">
    <source>
        <dbReference type="SAM" id="Phobius"/>
    </source>
</evidence>
<dbReference type="InterPro" id="IPR047793">
    <property type="entry name" value="LiaF_C"/>
</dbReference>
<feature type="transmembrane region" description="Helical" evidence="1">
    <location>
        <begin position="53"/>
        <end position="84"/>
    </location>
</feature>
<dbReference type="AlphaFoldDB" id="A0A840PUB5"/>
<evidence type="ECO:0000313" key="3">
    <source>
        <dbReference type="EMBL" id="MBB5147758.1"/>
    </source>
</evidence>
<gene>
    <name evidence="3" type="ORF">HNR36_000139</name>
</gene>
<organism evidence="3 4">
    <name type="scientific">Ureibacillus thermosphaericus</name>
    <dbReference type="NCBI Taxonomy" id="51173"/>
    <lineage>
        <taxon>Bacteria</taxon>
        <taxon>Bacillati</taxon>
        <taxon>Bacillota</taxon>
        <taxon>Bacilli</taxon>
        <taxon>Bacillales</taxon>
        <taxon>Caryophanaceae</taxon>
        <taxon>Ureibacillus</taxon>
    </lineage>
</organism>
<dbReference type="Proteomes" id="UP000557217">
    <property type="component" value="Unassembled WGS sequence"/>
</dbReference>
<comment type="caution">
    <text evidence="3">The sequence shown here is derived from an EMBL/GenBank/DDBJ whole genome shotgun (WGS) entry which is preliminary data.</text>
</comment>
<dbReference type="PIRSF" id="PIRSF031509">
    <property type="entry name" value="Cell_wall_LiaF/YvqF"/>
    <property type="match status" value="1"/>
</dbReference>
<keyword evidence="1" id="KW-0812">Transmembrane</keyword>
<dbReference type="InterPro" id="IPR016975">
    <property type="entry name" value="Cell_wall_LiaF"/>
</dbReference>
<dbReference type="GO" id="GO:0016020">
    <property type="term" value="C:membrane"/>
    <property type="evidence" value="ECO:0007669"/>
    <property type="project" value="InterPro"/>
</dbReference>
<dbReference type="EMBL" id="JACHGZ010000001">
    <property type="protein sequence ID" value="MBB5147758.1"/>
    <property type="molecule type" value="Genomic_DNA"/>
</dbReference>
<dbReference type="Pfam" id="PF09922">
    <property type="entry name" value="LiaF-like_C"/>
    <property type="match status" value="1"/>
</dbReference>
<keyword evidence="4" id="KW-1185">Reference proteome</keyword>
<keyword evidence="1" id="KW-0472">Membrane</keyword>
<feature type="transmembrane region" description="Helical" evidence="1">
    <location>
        <begin position="12"/>
        <end position="41"/>
    </location>
</feature>
<evidence type="ECO:0000259" key="2">
    <source>
        <dbReference type="Pfam" id="PF09922"/>
    </source>
</evidence>
<feature type="domain" description="Cell wall-active antibiotics response LiaF-like C-terminal" evidence="2">
    <location>
        <begin position="114"/>
        <end position="224"/>
    </location>
</feature>
<dbReference type="InterPro" id="IPR024425">
    <property type="entry name" value="LiaF-like_C"/>
</dbReference>
<reference evidence="3 4" key="1">
    <citation type="submission" date="2020-08" db="EMBL/GenBank/DDBJ databases">
        <title>Genomic Encyclopedia of Type Strains, Phase IV (KMG-IV): sequencing the most valuable type-strain genomes for metagenomic binning, comparative biology and taxonomic classification.</title>
        <authorList>
            <person name="Goeker M."/>
        </authorList>
    </citation>
    <scope>NUCLEOTIDE SEQUENCE [LARGE SCALE GENOMIC DNA]</scope>
    <source>
        <strain evidence="3 4">DSM 10633</strain>
    </source>
</reference>
<accession>A0A840PUB5</accession>
<dbReference type="NCBIfam" id="NF040535">
    <property type="entry name" value="LiaF_C_term"/>
    <property type="match status" value="1"/>
</dbReference>
<evidence type="ECO:0000313" key="4">
    <source>
        <dbReference type="Proteomes" id="UP000557217"/>
    </source>
</evidence>
<dbReference type="RefSeq" id="WP_016836877.1">
    <property type="nucleotide sequence ID" value="NZ_JAAXPW010000001.1"/>
</dbReference>
<name>A0A840PUB5_URETH</name>
<keyword evidence="1" id="KW-1133">Transmembrane helix</keyword>
<proteinExistence type="predicted"/>
<protein>
    <submittedName>
        <fullName evidence="3">Putative membrane protein</fullName>
    </submittedName>
</protein>